<accession>A0A9K3I6X2</accession>
<dbReference type="AlphaFoldDB" id="A0A9K3I6X2"/>
<keyword evidence="1" id="KW-1133">Transmembrane helix</keyword>
<organism evidence="2 3">
    <name type="scientific">Helianthus annuus</name>
    <name type="common">Common sunflower</name>
    <dbReference type="NCBI Taxonomy" id="4232"/>
    <lineage>
        <taxon>Eukaryota</taxon>
        <taxon>Viridiplantae</taxon>
        <taxon>Streptophyta</taxon>
        <taxon>Embryophyta</taxon>
        <taxon>Tracheophyta</taxon>
        <taxon>Spermatophyta</taxon>
        <taxon>Magnoliopsida</taxon>
        <taxon>eudicotyledons</taxon>
        <taxon>Gunneridae</taxon>
        <taxon>Pentapetalae</taxon>
        <taxon>asterids</taxon>
        <taxon>campanulids</taxon>
        <taxon>Asterales</taxon>
        <taxon>Asteraceae</taxon>
        <taxon>Asteroideae</taxon>
        <taxon>Heliantheae alliance</taxon>
        <taxon>Heliantheae</taxon>
        <taxon>Helianthus</taxon>
    </lineage>
</organism>
<protein>
    <submittedName>
        <fullName evidence="2">Uncharacterized protein</fullName>
    </submittedName>
</protein>
<dbReference type="Proteomes" id="UP000215914">
    <property type="component" value="Unassembled WGS sequence"/>
</dbReference>
<sequence>MTSYEPGFYFIKISWIFPTLCLIYNLFCEWNSVIKIQFQHKITILLTERHTFYVSCVMPCSIVTTQLDIPSSRFPNLQLQPEECLHRKKIWVMILSIIEKRTTKLT</sequence>
<keyword evidence="1" id="KW-0812">Transmembrane</keyword>
<keyword evidence="1" id="KW-0472">Membrane</keyword>
<comment type="caution">
    <text evidence="2">The sequence shown here is derived from an EMBL/GenBank/DDBJ whole genome shotgun (WGS) entry which is preliminary data.</text>
</comment>
<name>A0A9K3I6X2_HELAN</name>
<proteinExistence type="predicted"/>
<evidence type="ECO:0000256" key="1">
    <source>
        <dbReference type="SAM" id="Phobius"/>
    </source>
</evidence>
<keyword evidence="3" id="KW-1185">Reference proteome</keyword>
<reference evidence="2" key="2">
    <citation type="submission" date="2020-06" db="EMBL/GenBank/DDBJ databases">
        <title>Helianthus annuus Genome sequencing and assembly Release 2.</title>
        <authorList>
            <person name="Gouzy J."/>
            <person name="Langlade N."/>
            <person name="Munos S."/>
        </authorList>
    </citation>
    <scope>NUCLEOTIDE SEQUENCE</scope>
    <source>
        <tissue evidence="2">Leaves</tissue>
    </source>
</reference>
<evidence type="ECO:0000313" key="3">
    <source>
        <dbReference type="Proteomes" id="UP000215914"/>
    </source>
</evidence>
<feature type="transmembrane region" description="Helical" evidence="1">
    <location>
        <begin position="6"/>
        <end position="27"/>
    </location>
</feature>
<reference evidence="2" key="1">
    <citation type="journal article" date="2017" name="Nature">
        <title>The sunflower genome provides insights into oil metabolism, flowering and Asterid evolution.</title>
        <authorList>
            <person name="Badouin H."/>
            <person name="Gouzy J."/>
            <person name="Grassa C.J."/>
            <person name="Murat F."/>
            <person name="Staton S.E."/>
            <person name="Cottret L."/>
            <person name="Lelandais-Briere C."/>
            <person name="Owens G.L."/>
            <person name="Carrere S."/>
            <person name="Mayjonade B."/>
            <person name="Legrand L."/>
            <person name="Gill N."/>
            <person name="Kane N.C."/>
            <person name="Bowers J.E."/>
            <person name="Hubner S."/>
            <person name="Bellec A."/>
            <person name="Berard A."/>
            <person name="Berges H."/>
            <person name="Blanchet N."/>
            <person name="Boniface M.C."/>
            <person name="Brunel D."/>
            <person name="Catrice O."/>
            <person name="Chaidir N."/>
            <person name="Claudel C."/>
            <person name="Donnadieu C."/>
            <person name="Faraut T."/>
            <person name="Fievet G."/>
            <person name="Helmstetter N."/>
            <person name="King M."/>
            <person name="Knapp S.J."/>
            <person name="Lai Z."/>
            <person name="Le Paslier M.C."/>
            <person name="Lippi Y."/>
            <person name="Lorenzon L."/>
            <person name="Mandel J.R."/>
            <person name="Marage G."/>
            <person name="Marchand G."/>
            <person name="Marquand E."/>
            <person name="Bret-Mestries E."/>
            <person name="Morien E."/>
            <person name="Nambeesan S."/>
            <person name="Nguyen T."/>
            <person name="Pegot-Espagnet P."/>
            <person name="Pouilly N."/>
            <person name="Raftis F."/>
            <person name="Sallet E."/>
            <person name="Schiex T."/>
            <person name="Thomas J."/>
            <person name="Vandecasteele C."/>
            <person name="Vares D."/>
            <person name="Vear F."/>
            <person name="Vautrin S."/>
            <person name="Crespi M."/>
            <person name="Mangin B."/>
            <person name="Burke J.M."/>
            <person name="Salse J."/>
            <person name="Munos S."/>
            <person name="Vincourt P."/>
            <person name="Rieseberg L.H."/>
            <person name="Langlade N.B."/>
        </authorList>
    </citation>
    <scope>NUCLEOTIDE SEQUENCE</scope>
    <source>
        <tissue evidence="2">Leaves</tissue>
    </source>
</reference>
<gene>
    <name evidence="2" type="ORF">HanXRQr2_Chr09g0389951</name>
</gene>
<dbReference type="EMBL" id="MNCJ02000324">
    <property type="protein sequence ID" value="KAF5791020.1"/>
    <property type="molecule type" value="Genomic_DNA"/>
</dbReference>
<dbReference type="Gramene" id="mRNA:HanXRQr2_Chr09g0389951">
    <property type="protein sequence ID" value="CDS:HanXRQr2_Chr09g0389951.1"/>
    <property type="gene ID" value="HanXRQr2_Chr09g0389951"/>
</dbReference>
<evidence type="ECO:0000313" key="2">
    <source>
        <dbReference type="EMBL" id="KAF5791020.1"/>
    </source>
</evidence>